<feature type="domain" description="Tyr recombinase" evidence="4">
    <location>
        <begin position="16"/>
        <end position="197"/>
    </location>
</feature>
<keyword evidence="2" id="KW-0238">DNA-binding</keyword>
<dbReference type="CDD" id="cd00397">
    <property type="entry name" value="DNA_BRE_C"/>
    <property type="match status" value="1"/>
</dbReference>
<dbReference type="SUPFAM" id="SSF56349">
    <property type="entry name" value="DNA breaking-rejoining enzymes"/>
    <property type="match status" value="1"/>
</dbReference>
<gene>
    <name evidence="5" type="ORF">LX24_01467</name>
</gene>
<dbReference type="Gene3D" id="1.10.443.10">
    <property type="entry name" value="Intergrase catalytic core"/>
    <property type="match status" value="1"/>
</dbReference>
<protein>
    <submittedName>
        <fullName evidence="5">Integrase/recombinase XerC/integrase/recombinase XerD</fullName>
    </submittedName>
</protein>
<evidence type="ECO:0000256" key="2">
    <source>
        <dbReference type="ARBA" id="ARBA00023125"/>
    </source>
</evidence>
<dbReference type="EMBL" id="VNHM01000007">
    <property type="protein sequence ID" value="TYO95506.1"/>
    <property type="molecule type" value="Genomic_DNA"/>
</dbReference>
<accession>A0A5S4ZRN9</accession>
<dbReference type="InterPro" id="IPR013762">
    <property type="entry name" value="Integrase-like_cat_sf"/>
</dbReference>
<dbReference type="PROSITE" id="PS51898">
    <property type="entry name" value="TYR_RECOMBINASE"/>
    <property type="match status" value="1"/>
</dbReference>
<dbReference type="PANTHER" id="PTHR30349">
    <property type="entry name" value="PHAGE INTEGRASE-RELATED"/>
    <property type="match status" value="1"/>
</dbReference>
<dbReference type="AlphaFoldDB" id="A0A5S4ZRN9"/>
<comment type="similarity">
    <text evidence="1">Belongs to the 'phage' integrase family.</text>
</comment>
<evidence type="ECO:0000313" key="6">
    <source>
        <dbReference type="Proteomes" id="UP000323166"/>
    </source>
</evidence>
<dbReference type="Pfam" id="PF00589">
    <property type="entry name" value="Phage_integrase"/>
    <property type="match status" value="1"/>
</dbReference>
<dbReference type="InterPro" id="IPR002104">
    <property type="entry name" value="Integrase_catalytic"/>
</dbReference>
<evidence type="ECO:0000256" key="3">
    <source>
        <dbReference type="ARBA" id="ARBA00023172"/>
    </source>
</evidence>
<proteinExistence type="inferred from homology"/>
<comment type="caution">
    <text evidence="5">The sequence shown here is derived from an EMBL/GenBank/DDBJ whole genome shotgun (WGS) entry which is preliminary data.</text>
</comment>
<sequence length="199" mass="22406">MEPKKDRIKIAAGSEKEVSVLNEQDLNNLLALANNPAQMSQRNQLIIHLLLYTGVRVSELVNIRIKDIDFVLNTLLVRGKGNKLREIPLKQELAEKIKAYLRGERATSKFAKSEYLLVSQRSEKLHRDAINTLLKQISKQLGIHLHPHKFRHTFCTKLVQKGVPLSTVAKLAGHAVVETTAKFYVSTSRRDKAAAIALL</sequence>
<dbReference type="InterPro" id="IPR050090">
    <property type="entry name" value="Tyrosine_recombinase_XerCD"/>
</dbReference>
<organism evidence="5 6">
    <name type="scientific">Desulfallas thermosapovorans DSM 6562</name>
    <dbReference type="NCBI Taxonomy" id="1121431"/>
    <lineage>
        <taxon>Bacteria</taxon>
        <taxon>Bacillati</taxon>
        <taxon>Bacillota</taxon>
        <taxon>Clostridia</taxon>
        <taxon>Eubacteriales</taxon>
        <taxon>Desulfallaceae</taxon>
        <taxon>Desulfallas</taxon>
    </lineage>
</organism>
<dbReference type="InterPro" id="IPR011010">
    <property type="entry name" value="DNA_brk_join_enz"/>
</dbReference>
<dbReference type="GO" id="GO:0006310">
    <property type="term" value="P:DNA recombination"/>
    <property type="evidence" value="ECO:0007669"/>
    <property type="project" value="UniProtKB-KW"/>
</dbReference>
<evidence type="ECO:0000259" key="4">
    <source>
        <dbReference type="PROSITE" id="PS51898"/>
    </source>
</evidence>
<dbReference type="PANTHER" id="PTHR30349:SF41">
    <property type="entry name" value="INTEGRASE_RECOMBINASE PROTEIN MJ0367-RELATED"/>
    <property type="match status" value="1"/>
</dbReference>
<dbReference type="Proteomes" id="UP000323166">
    <property type="component" value="Unassembled WGS sequence"/>
</dbReference>
<keyword evidence="6" id="KW-1185">Reference proteome</keyword>
<dbReference type="GO" id="GO:0015074">
    <property type="term" value="P:DNA integration"/>
    <property type="evidence" value="ECO:0007669"/>
    <property type="project" value="InterPro"/>
</dbReference>
<evidence type="ECO:0000313" key="5">
    <source>
        <dbReference type="EMBL" id="TYO95506.1"/>
    </source>
</evidence>
<dbReference type="RefSeq" id="WP_207706553.1">
    <property type="nucleotide sequence ID" value="NZ_VNHM01000007.1"/>
</dbReference>
<evidence type="ECO:0000256" key="1">
    <source>
        <dbReference type="ARBA" id="ARBA00008857"/>
    </source>
</evidence>
<dbReference type="GO" id="GO:0003677">
    <property type="term" value="F:DNA binding"/>
    <property type="evidence" value="ECO:0007669"/>
    <property type="project" value="UniProtKB-KW"/>
</dbReference>
<keyword evidence="3" id="KW-0233">DNA recombination</keyword>
<name>A0A5S4ZRN9_9FIRM</name>
<reference evidence="5 6" key="1">
    <citation type="submission" date="2019-07" db="EMBL/GenBank/DDBJ databases">
        <title>Genomic Encyclopedia of Type Strains, Phase I: the one thousand microbial genomes (KMG-I) project.</title>
        <authorList>
            <person name="Kyrpides N."/>
        </authorList>
    </citation>
    <scope>NUCLEOTIDE SEQUENCE [LARGE SCALE GENOMIC DNA]</scope>
    <source>
        <strain evidence="5 6">DSM 6562</strain>
    </source>
</reference>